<gene>
    <name evidence="2" type="ORF">MMARJ_09780</name>
</gene>
<accession>A0ABM7J8Q4</accession>
<sequence>MRSTHEFLVRYVSGGFIDGAAGGIHSMTTNWVPAQTSCGPHSGRILDTARGILIGLRRCPSDAALDELHSAALRHKVPVFAMAWALVHLAGAGQQTPSFIDAQSAARHEWGPLFDSAAAPC</sequence>
<name>A0ABM7J8Q4_9MYCO</name>
<dbReference type="EMBL" id="AP022584">
    <property type="protein sequence ID" value="BBY10238.1"/>
    <property type="molecule type" value="Genomic_DNA"/>
</dbReference>
<dbReference type="Proteomes" id="UP000466831">
    <property type="component" value="Chromosome"/>
</dbReference>
<keyword evidence="3" id="KW-1185">Reference proteome</keyword>
<reference evidence="2 3" key="1">
    <citation type="journal article" date="2019" name="Emerg. Microbes Infect.">
        <title>Comprehensive subspecies identification of 175 nontuberculous mycobacteria species based on 7547 genomic profiles.</title>
        <authorList>
            <person name="Matsumoto Y."/>
            <person name="Kinjo T."/>
            <person name="Motooka D."/>
            <person name="Nabeya D."/>
            <person name="Jung N."/>
            <person name="Uechi K."/>
            <person name="Horii T."/>
            <person name="Iida T."/>
            <person name="Fujita J."/>
            <person name="Nakamura S."/>
        </authorList>
    </citation>
    <scope>NUCLEOTIDE SEQUENCE [LARGE SCALE GENOMIC DNA]</scope>
    <source>
        <strain evidence="2 3">JCM 17324</strain>
    </source>
</reference>
<evidence type="ECO:0000313" key="3">
    <source>
        <dbReference type="Proteomes" id="UP000466831"/>
    </source>
</evidence>
<dbReference type="InterPro" id="IPR005561">
    <property type="entry name" value="ANTAR"/>
</dbReference>
<dbReference type="SMART" id="SM01012">
    <property type="entry name" value="ANTAR"/>
    <property type="match status" value="1"/>
</dbReference>
<proteinExistence type="predicted"/>
<protein>
    <submittedName>
        <fullName evidence="2">ANTAR domain-containing protein</fullName>
    </submittedName>
</protein>
<feature type="domain" description="ANTAR" evidence="1">
    <location>
        <begin position="32"/>
        <end position="87"/>
    </location>
</feature>
<evidence type="ECO:0000259" key="1">
    <source>
        <dbReference type="SMART" id="SM01012"/>
    </source>
</evidence>
<evidence type="ECO:0000313" key="2">
    <source>
        <dbReference type="EMBL" id="BBY10238.1"/>
    </source>
</evidence>
<organism evidence="2 3">
    <name type="scientific">Mycobacterium marseillense</name>
    <dbReference type="NCBI Taxonomy" id="701042"/>
    <lineage>
        <taxon>Bacteria</taxon>
        <taxon>Bacillati</taxon>
        <taxon>Actinomycetota</taxon>
        <taxon>Actinomycetes</taxon>
        <taxon>Mycobacteriales</taxon>
        <taxon>Mycobacteriaceae</taxon>
        <taxon>Mycobacterium</taxon>
        <taxon>Mycobacterium avium complex (MAC)</taxon>
    </lineage>
</organism>